<dbReference type="GeneID" id="61294843"/>
<dbReference type="Proteomes" id="UP000183794">
    <property type="component" value="Unassembled WGS sequence"/>
</dbReference>
<dbReference type="STRING" id="80854.MVIS_1529"/>
<evidence type="ECO:0000313" key="4">
    <source>
        <dbReference type="Proteomes" id="UP000183794"/>
    </source>
</evidence>
<dbReference type="HOGENOM" id="CLU_1106175_0_0_6"/>
<evidence type="ECO:0000313" key="3">
    <source>
        <dbReference type="Proteomes" id="UP000182660"/>
    </source>
</evidence>
<reference evidence="1 3" key="2">
    <citation type="submission" date="2016-11" db="EMBL/GenBank/DDBJ databases">
        <authorList>
            <person name="Klemetsen T."/>
        </authorList>
    </citation>
    <scope>NUCLEOTIDE SEQUENCE [LARGE SCALE GENOMIC DNA]</scope>
    <source>
        <strain evidence="1">MT 2528</strain>
    </source>
</reference>
<evidence type="ECO:0000313" key="1">
    <source>
        <dbReference type="EMBL" id="SGY86743.1"/>
    </source>
</evidence>
<proteinExistence type="predicted"/>
<dbReference type="OrthoDB" id="6316032at2"/>
<dbReference type="KEGG" id="mvs:MVIS_1529"/>
<protein>
    <recommendedName>
        <fullName evidence="5">Nucleocapsid protein</fullName>
    </recommendedName>
</protein>
<dbReference type="Proteomes" id="UP000182660">
    <property type="component" value="Unassembled WGS sequence"/>
</dbReference>
<keyword evidence="3" id="KW-1185">Reference proteome</keyword>
<dbReference type="PATRIC" id="fig|80854.5.peg.1626"/>
<gene>
    <name evidence="1" type="ORF">MT2528_1113</name>
    <name evidence="2" type="ORF">NVI5450_1083</name>
</gene>
<accession>A0A090K6X5</accession>
<evidence type="ECO:0008006" key="5">
    <source>
        <dbReference type="Google" id="ProtNLM"/>
    </source>
</evidence>
<dbReference type="EMBL" id="FPLD01000036">
    <property type="protein sequence ID" value="SGY90148.1"/>
    <property type="molecule type" value="Genomic_DNA"/>
</dbReference>
<sequence length="251" mass="27994">MITPTNSSTETRSINECAKHFLKLVNKPLPTKLHSALNTVFTKPRDDDKPEIKAFRKRVIVTVKGYGNDHYQIMSGKANAIYNALCLIAIVGVGPTKKIFQYAVQTPKKTNVLTRLEQNPEQALIFFCLGVQSSNLASIEALLLSDNFDLFSQKLPSPFSVDDNDQYNLTPMLAFFDKKIPWPDYVADYQCAAASYEKKAFDLAKLQLAALKEKAVIPLPVVTALSRRIAANEKEADEAFTYIQSLLNSSL</sequence>
<reference evidence="2 4" key="1">
    <citation type="submission" date="2016-11" db="EMBL/GenBank/DDBJ databases">
        <authorList>
            <person name="Jaros S."/>
            <person name="Januszkiewicz K."/>
            <person name="Wedrychowicz H."/>
        </authorList>
    </citation>
    <scope>NUCLEOTIDE SEQUENCE [LARGE SCALE GENOMIC DNA]</scope>
    <source>
        <strain evidence="2">NVI 5450</strain>
    </source>
</reference>
<organism evidence="2 4">
    <name type="scientific">Moritella viscosa</name>
    <dbReference type="NCBI Taxonomy" id="80854"/>
    <lineage>
        <taxon>Bacteria</taxon>
        <taxon>Pseudomonadati</taxon>
        <taxon>Pseudomonadota</taxon>
        <taxon>Gammaproteobacteria</taxon>
        <taxon>Alteromonadales</taxon>
        <taxon>Moritellaceae</taxon>
        <taxon>Moritella</taxon>
    </lineage>
</organism>
<dbReference type="AlphaFoldDB" id="A0A090K6X5"/>
<name>A0A090K6X5_9GAMM</name>
<evidence type="ECO:0000313" key="2">
    <source>
        <dbReference type="EMBL" id="SGY90148.1"/>
    </source>
</evidence>
<dbReference type="RefSeq" id="WP_045109842.1">
    <property type="nucleotide sequence ID" value="NZ_CAWQZC010000046.1"/>
</dbReference>
<dbReference type="EMBL" id="FPLJ01000031">
    <property type="protein sequence ID" value="SGY86743.1"/>
    <property type="molecule type" value="Genomic_DNA"/>
</dbReference>